<dbReference type="PROSITE" id="PS51257">
    <property type="entry name" value="PROKAR_LIPOPROTEIN"/>
    <property type="match status" value="1"/>
</dbReference>
<dbReference type="Gene3D" id="2.50.20.10">
    <property type="entry name" value="Lipoprotein localisation LolA/LolB/LppX"/>
    <property type="match status" value="1"/>
</dbReference>
<protein>
    <recommendedName>
        <fullName evidence="4">Outer-membrane lipoprotein LolB</fullName>
    </recommendedName>
</protein>
<dbReference type="eggNOG" id="COG3017">
    <property type="taxonomic scope" value="Bacteria"/>
</dbReference>
<dbReference type="RefSeq" id="WP_023495125.1">
    <property type="nucleotide sequence ID" value="NZ_AYLO01000085.1"/>
</dbReference>
<keyword evidence="12 14" id="KW-0449">Lipoprotein</keyword>
<dbReference type="InterPro" id="IPR004565">
    <property type="entry name" value="OM_lipoprot_LolB"/>
</dbReference>
<dbReference type="AlphaFoldDB" id="V5C4Y4"/>
<reference evidence="14 15" key="1">
    <citation type="journal article" date="2013" name="Genome Announc.">
        <title>Draft Genome Sequence of the Methanotrophic Gammaproteobacterium Methyloglobulus morosus DSM 22980 Strain KoM1.</title>
        <authorList>
            <person name="Poehlein A."/>
            <person name="Deutzmann J.S."/>
            <person name="Daniel R."/>
            <person name="Simeonova D.D."/>
        </authorList>
    </citation>
    <scope>NUCLEOTIDE SEQUENCE [LARGE SCALE GENOMIC DNA]</scope>
    <source>
        <strain evidence="14 15">KoM1</strain>
    </source>
</reference>
<dbReference type="NCBIfam" id="TIGR00548">
    <property type="entry name" value="lolB"/>
    <property type="match status" value="1"/>
</dbReference>
<feature type="signal peptide" evidence="13">
    <location>
        <begin position="1"/>
        <end position="22"/>
    </location>
</feature>
<dbReference type="GO" id="GO:0009279">
    <property type="term" value="C:cell outer membrane"/>
    <property type="evidence" value="ECO:0007669"/>
    <property type="project" value="UniProtKB-SubCell"/>
</dbReference>
<keyword evidence="8" id="KW-0472">Membrane</keyword>
<dbReference type="CDD" id="cd16326">
    <property type="entry name" value="LolB"/>
    <property type="match status" value="1"/>
</dbReference>
<organism evidence="14 15">
    <name type="scientific">Methyloglobulus morosus KoM1</name>
    <dbReference type="NCBI Taxonomy" id="1116472"/>
    <lineage>
        <taxon>Bacteria</taxon>
        <taxon>Pseudomonadati</taxon>
        <taxon>Pseudomonadota</taxon>
        <taxon>Gammaproteobacteria</taxon>
        <taxon>Methylococcales</taxon>
        <taxon>Methylococcaceae</taxon>
        <taxon>Methyloglobulus</taxon>
    </lineage>
</organism>
<proteinExistence type="inferred from homology"/>
<dbReference type="PATRIC" id="fig|1116472.3.peg.2408"/>
<evidence type="ECO:0000313" key="15">
    <source>
        <dbReference type="Proteomes" id="UP000017842"/>
    </source>
</evidence>
<gene>
    <name evidence="14" type="primary">lolB</name>
    <name evidence="14" type="ORF">MGMO_88c00090</name>
</gene>
<dbReference type="InterPro" id="IPR029046">
    <property type="entry name" value="LolA/LolB/LppX"/>
</dbReference>
<dbReference type="Pfam" id="PF03550">
    <property type="entry name" value="LolB"/>
    <property type="match status" value="1"/>
</dbReference>
<keyword evidence="7" id="KW-0653">Protein transport</keyword>
<evidence type="ECO:0000256" key="2">
    <source>
        <dbReference type="ARBA" id="ARBA00009696"/>
    </source>
</evidence>
<dbReference type="STRING" id="1116472.MGMO_88c00090"/>
<dbReference type="GO" id="GO:0015031">
    <property type="term" value="P:protein transport"/>
    <property type="evidence" value="ECO:0007669"/>
    <property type="project" value="UniProtKB-KW"/>
</dbReference>
<keyword evidence="6 13" id="KW-0732">Signal</keyword>
<evidence type="ECO:0000256" key="3">
    <source>
        <dbReference type="ARBA" id="ARBA00011245"/>
    </source>
</evidence>
<evidence type="ECO:0000256" key="10">
    <source>
        <dbReference type="ARBA" id="ARBA00023186"/>
    </source>
</evidence>
<accession>V5C4Y4</accession>
<sequence>MFHRLTNHLSTTCVVLLLSACASVPPVHQGAYTQAARAHLYGIQEWRLQGRLAVVSPKDSWSANIEWGHLPNSEKIRLSGPLGQGAVVIELAGNVVKIDRGGGNVQTSNHPEQFISQQLGLLVPLESLRFWAVGLPESGQDFQETSDGFVQGGWLIAYKEMQKTGVETMPHKMSVSDEHVKLKLIVDRWDLNGGKTN</sequence>
<evidence type="ECO:0000256" key="13">
    <source>
        <dbReference type="SAM" id="SignalP"/>
    </source>
</evidence>
<keyword evidence="10" id="KW-0143">Chaperone</keyword>
<dbReference type="OrthoDB" id="9797618at2"/>
<name>V5C4Y4_9GAMM</name>
<keyword evidence="9" id="KW-0564">Palmitate</keyword>
<keyword evidence="11" id="KW-0998">Cell outer membrane</keyword>
<dbReference type="EMBL" id="AYLO01000085">
    <property type="protein sequence ID" value="ESS71798.1"/>
    <property type="molecule type" value="Genomic_DNA"/>
</dbReference>
<evidence type="ECO:0000256" key="6">
    <source>
        <dbReference type="ARBA" id="ARBA00022729"/>
    </source>
</evidence>
<comment type="subcellular location">
    <subcellularLocation>
        <location evidence="1">Cell outer membrane</location>
        <topology evidence="1">Lipid-anchor</topology>
    </subcellularLocation>
</comment>
<evidence type="ECO:0000313" key="14">
    <source>
        <dbReference type="EMBL" id="ESS71798.1"/>
    </source>
</evidence>
<keyword evidence="5" id="KW-0813">Transport</keyword>
<evidence type="ECO:0000256" key="8">
    <source>
        <dbReference type="ARBA" id="ARBA00023136"/>
    </source>
</evidence>
<evidence type="ECO:0000256" key="12">
    <source>
        <dbReference type="ARBA" id="ARBA00023288"/>
    </source>
</evidence>
<evidence type="ECO:0000256" key="7">
    <source>
        <dbReference type="ARBA" id="ARBA00022927"/>
    </source>
</evidence>
<evidence type="ECO:0000256" key="1">
    <source>
        <dbReference type="ARBA" id="ARBA00004459"/>
    </source>
</evidence>
<evidence type="ECO:0000256" key="9">
    <source>
        <dbReference type="ARBA" id="ARBA00023139"/>
    </source>
</evidence>
<comment type="subunit">
    <text evidence="3">Monomer.</text>
</comment>
<evidence type="ECO:0000256" key="5">
    <source>
        <dbReference type="ARBA" id="ARBA00022448"/>
    </source>
</evidence>
<dbReference type="Proteomes" id="UP000017842">
    <property type="component" value="Unassembled WGS sequence"/>
</dbReference>
<comment type="caution">
    <text evidence="14">The sequence shown here is derived from an EMBL/GenBank/DDBJ whole genome shotgun (WGS) entry which is preliminary data.</text>
</comment>
<keyword evidence="15" id="KW-1185">Reference proteome</keyword>
<feature type="chain" id="PRO_5004731431" description="Outer-membrane lipoprotein LolB" evidence="13">
    <location>
        <begin position="23"/>
        <end position="197"/>
    </location>
</feature>
<evidence type="ECO:0000256" key="11">
    <source>
        <dbReference type="ARBA" id="ARBA00023237"/>
    </source>
</evidence>
<evidence type="ECO:0000256" key="4">
    <source>
        <dbReference type="ARBA" id="ARBA00016202"/>
    </source>
</evidence>
<dbReference type="SUPFAM" id="SSF89392">
    <property type="entry name" value="Prokaryotic lipoproteins and lipoprotein localization factors"/>
    <property type="match status" value="1"/>
</dbReference>
<comment type="similarity">
    <text evidence="2">Belongs to the LolB family.</text>
</comment>